<sequence>MGTCQYVLVLKDGLTHFCELVACDSPTNVVAATPIVDWWKRFGAHQGSHFKIELIAQVCKTLGIDQSLVVAYAPWINGTIERLNRDVLQVLRVLLMEYTLDTHEWVLLLPLRVMGGFAERGRLTEGLTSLPRDVLASVEQFVHASDDSELTSAHSVVVQAKRS</sequence>
<dbReference type="OrthoDB" id="120506at2759"/>
<dbReference type="AlphaFoldDB" id="A0A225W5Z8"/>
<feature type="domain" description="Integrase catalytic" evidence="1">
    <location>
        <begin position="46"/>
        <end position="139"/>
    </location>
</feature>
<dbReference type="GO" id="GO:0015074">
    <property type="term" value="P:DNA integration"/>
    <property type="evidence" value="ECO:0007669"/>
    <property type="project" value="InterPro"/>
</dbReference>
<accession>A0A225W5Z8</accession>
<gene>
    <name evidence="2" type="ORF">PHMEG_00014176</name>
</gene>
<evidence type="ECO:0000313" key="3">
    <source>
        <dbReference type="Proteomes" id="UP000198211"/>
    </source>
</evidence>
<dbReference type="InterPro" id="IPR012337">
    <property type="entry name" value="RNaseH-like_sf"/>
</dbReference>
<dbReference type="Gene3D" id="3.30.420.10">
    <property type="entry name" value="Ribonuclease H-like superfamily/Ribonuclease H"/>
    <property type="match status" value="1"/>
</dbReference>
<reference evidence="3" key="1">
    <citation type="submission" date="2017-03" db="EMBL/GenBank/DDBJ databases">
        <title>Phytopthora megakarya and P. palmivora, two closely related causual agents of cacao black pod achieved similar genome size and gene model numbers by different mechanisms.</title>
        <authorList>
            <person name="Ali S."/>
            <person name="Shao J."/>
            <person name="Larry D.J."/>
            <person name="Kronmiller B."/>
            <person name="Shen D."/>
            <person name="Strem M.D."/>
            <person name="Melnick R.L."/>
            <person name="Guiltinan M.J."/>
            <person name="Tyler B.M."/>
            <person name="Meinhardt L.W."/>
            <person name="Bailey B.A."/>
        </authorList>
    </citation>
    <scope>NUCLEOTIDE SEQUENCE [LARGE SCALE GENOMIC DNA]</scope>
    <source>
        <strain evidence="3">zdho120</strain>
    </source>
</reference>
<dbReference type="Proteomes" id="UP000198211">
    <property type="component" value="Unassembled WGS sequence"/>
</dbReference>
<keyword evidence="3" id="KW-1185">Reference proteome</keyword>
<proteinExistence type="predicted"/>
<evidence type="ECO:0000259" key="1">
    <source>
        <dbReference type="PROSITE" id="PS50994"/>
    </source>
</evidence>
<dbReference type="InterPro" id="IPR036397">
    <property type="entry name" value="RNaseH_sf"/>
</dbReference>
<dbReference type="SUPFAM" id="SSF53098">
    <property type="entry name" value="Ribonuclease H-like"/>
    <property type="match status" value="1"/>
</dbReference>
<dbReference type="PROSITE" id="PS50994">
    <property type="entry name" value="INTEGRASE"/>
    <property type="match status" value="1"/>
</dbReference>
<organism evidence="2 3">
    <name type="scientific">Phytophthora megakarya</name>
    <dbReference type="NCBI Taxonomy" id="4795"/>
    <lineage>
        <taxon>Eukaryota</taxon>
        <taxon>Sar</taxon>
        <taxon>Stramenopiles</taxon>
        <taxon>Oomycota</taxon>
        <taxon>Peronosporomycetes</taxon>
        <taxon>Peronosporales</taxon>
        <taxon>Peronosporaceae</taxon>
        <taxon>Phytophthora</taxon>
    </lineage>
</organism>
<comment type="caution">
    <text evidence="2">The sequence shown here is derived from an EMBL/GenBank/DDBJ whole genome shotgun (WGS) entry which is preliminary data.</text>
</comment>
<protein>
    <recommendedName>
        <fullName evidence="1">Integrase catalytic domain-containing protein</fullName>
    </recommendedName>
</protein>
<evidence type="ECO:0000313" key="2">
    <source>
        <dbReference type="EMBL" id="OWZ12628.1"/>
    </source>
</evidence>
<dbReference type="EMBL" id="NBNE01001795">
    <property type="protein sequence ID" value="OWZ12628.1"/>
    <property type="molecule type" value="Genomic_DNA"/>
</dbReference>
<dbReference type="InterPro" id="IPR001584">
    <property type="entry name" value="Integrase_cat-core"/>
</dbReference>
<name>A0A225W5Z8_9STRA</name>
<dbReference type="GO" id="GO:0003676">
    <property type="term" value="F:nucleic acid binding"/>
    <property type="evidence" value="ECO:0007669"/>
    <property type="project" value="InterPro"/>
</dbReference>